<feature type="transmembrane region" description="Helical" evidence="1">
    <location>
        <begin position="161"/>
        <end position="181"/>
    </location>
</feature>
<gene>
    <name evidence="2" type="ORF">HHU12_32970</name>
</gene>
<feature type="transmembrane region" description="Helical" evidence="1">
    <location>
        <begin position="193"/>
        <end position="215"/>
    </location>
</feature>
<proteinExistence type="predicted"/>
<feature type="transmembrane region" description="Helical" evidence="1">
    <location>
        <begin position="100"/>
        <end position="124"/>
    </location>
</feature>
<evidence type="ECO:0000313" key="3">
    <source>
        <dbReference type="Proteomes" id="UP000576082"/>
    </source>
</evidence>
<dbReference type="RefSeq" id="WP_169660983.1">
    <property type="nucleotide sequence ID" value="NZ_JABANE010000214.1"/>
</dbReference>
<feature type="transmembrane region" description="Helical" evidence="1">
    <location>
        <begin position="56"/>
        <end position="79"/>
    </location>
</feature>
<protein>
    <submittedName>
        <fullName evidence="2">Uncharacterized protein</fullName>
    </submittedName>
</protein>
<keyword evidence="1" id="KW-0472">Membrane</keyword>
<sequence length="267" mass="30857">MNNLFNAQRFSRYITLELNNQKQLFLYGIGAVVSFIFVALFLIRATNDSPITNDDLFGLFIFAYIVVATAVVNRSFLPFRSPKKLITFLTFPVSHFEKFLFEYMSTVLVGVFIVPFLILFTYMVEGEIHQTFNENINYTGLTFITNVIEDTLVNGSEDKLYLRQMGILMVFLLPWSIMNVMFTGNSVFTKWPLIKSVLSVTAYFIFHGLLVFLIFEKMGVQEYVSNDHPLFFFSDSSSAIHFVLFSMLLANVVFVYCSYLKLKEKEL</sequence>
<feature type="transmembrane region" description="Helical" evidence="1">
    <location>
        <begin position="24"/>
        <end position="44"/>
    </location>
</feature>
<reference evidence="2 3" key="1">
    <citation type="submission" date="2020-04" db="EMBL/GenBank/DDBJ databases">
        <title>Flammeovirga sp. SR4, a novel species isolated from seawater.</title>
        <authorList>
            <person name="Wang X."/>
        </authorList>
    </citation>
    <scope>NUCLEOTIDE SEQUENCE [LARGE SCALE GENOMIC DNA]</scope>
    <source>
        <strain evidence="2 3">ATCC 23126</strain>
    </source>
</reference>
<dbReference type="Proteomes" id="UP000576082">
    <property type="component" value="Unassembled WGS sequence"/>
</dbReference>
<dbReference type="AlphaFoldDB" id="A0A7X9S1Z5"/>
<accession>A0A7X9S1Z5</accession>
<organism evidence="2 3">
    <name type="scientific">Flammeovirga aprica JL-4</name>
    <dbReference type="NCBI Taxonomy" id="694437"/>
    <lineage>
        <taxon>Bacteria</taxon>
        <taxon>Pseudomonadati</taxon>
        <taxon>Bacteroidota</taxon>
        <taxon>Cytophagia</taxon>
        <taxon>Cytophagales</taxon>
        <taxon>Flammeovirgaceae</taxon>
        <taxon>Flammeovirga</taxon>
    </lineage>
</organism>
<name>A0A7X9S1Z5_9BACT</name>
<evidence type="ECO:0000256" key="1">
    <source>
        <dbReference type="SAM" id="Phobius"/>
    </source>
</evidence>
<evidence type="ECO:0000313" key="2">
    <source>
        <dbReference type="EMBL" id="NME72816.1"/>
    </source>
</evidence>
<keyword evidence="1" id="KW-0812">Transmembrane</keyword>
<feature type="transmembrane region" description="Helical" evidence="1">
    <location>
        <begin position="239"/>
        <end position="259"/>
    </location>
</feature>
<keyword evidence="1" id="KW-1133">Transmembrane helix</keyword>
<keyword evidence="3" id="KW-1185">Reference proteome</keyword>
<comment type="caution">
    <text evidence="2">The sequence shown here is derived from an EMBL/GenBank/DDBJ whole genome shotgun (WGS) entry which is preliminary data.</text>
</comment>
<dbReference type="EMBL" id="JABANE010000214">
    <property type="protein sequence ID" value="NME72816.1"/>
    <property type="molecule type" value="Genomic_DNA"/>
</dbReference>